<keyword evidence="13" id="KW-1185">Reference proteome</keyword>
<dbReference type="InterPro" id="IPR035965">
    <property type="entry name" value="PAS-like_dom_sf"/>
</dbReference>
<evidence type="ECO:0000256" key="8">
    <source>
        <dbReference type="ARBA" id="ARBA00023012"/>
    </source>
</evidence>
<keyword evidence="9" id="KW-1133">Transmembrane helix</keyword>
<dbReference type="OrthoDB" id="9773941at2"/>
<dbReference type="SUPFAM" id="SSF55785">
    <property type="entry name" value="PYP-like sensor domain (PAS domain)"/>
    <property type="match status" value="1"/>
</dbReference>
<evidence type="ECO:0000259" key="11">
    <source>
        <dbReference type="PROSITE" id="PS50113"/>
    </source>
</evidence>
<dbReference type="Pfam" id="PF13426">
    <property type="entry name" value="PAS_9"/>
    <property type="match status" value="1"/>
</dbReference>
<dbReference type="InterPro" id="IPR003594">
    <property type="entry name" value="HATPase_dom"/>
</dbReference>
<reference evidence="12 13" key="1">
    <citation type="submission" date="2019-11" db="EMBL/GenBank/DDBJ databases">
        <title>Comparative genomics of hydrocarbon-degrading Desulfosarcina strains.</title>
        <authorList>
            <person name="Watanabe M."/>
            <person name="Kojima H."/>
            <person name="Fukui M."/>
        </authorList>
    </citation>
    <scope>NUCLEOTIDE SEQUENCE [LARGE SCALE GENOMIC DNA]</scope>
    <source>
        <strain evidence="12 13">PP31</strain>
    </source>
</reference>
<dbReference type="AlphaFoldDB" id="A0A5K7Z9J2"/>
<keyword evidence="8" id="KW-0902">Two-component regulatory system</keyword>
<dbReference type="InterPro" id="IPR036890">
    <property type="entry name" value="HATPase_C_sf"/>
</dbReference>
<feature type="transmembrane region" description="Helical" evidence="9">
    <location>
        <begin position="12"/>
        <end position="32"/>
    </location>
</feature>
<dbReference type="Gene3D" id="3.30.565.10">
    <property type="entry name" value="Histidine kinase-like ATPase, C-terminal domain"/>
    <property type="match status" value="1"/>
</dbReference>
<comment type="catalytic activity">
    <reaction evidence="1">
        <text>ATP + protein L-histidine = ADP + protein N-phospho-L-histidine.</text>
        <dbReference type="EC" id="2.7.13.3"/>
    </reaction>
</comment>
<dbReference type="Gene3D" id="3.30.450.20">
    <property type="entry name" value="PAS domain"/>
    <property type="match status" value="1"/>
</dbReference>
<protein>
    <recommendedName>
        <fullName evidence="2">histidine kinase</fullName>
        <ecNumber evidence="2">2.7.13.3</ecNumber>
    </recommendedName>
</protein>
<feature type="transmembrane region" description="Helical" evidence="9">
    <location>
        <begin position="189"/>
        <end position="214"/>
    </location>
</feature>
<dbReference type="KEGG" id="dwd:DSCW_48570"/>
<evidence type="ECO:0000256" key="7">
    <source>
        <dbReference type="ARBA" id="ARBA00022840"/>
    </source>
</evidence>
<evidence type="ECO:0000256" key="3">
    <source>
        <dbReference type="ARBA" id="ARBA00022553"/>
    </source>
</evidence>
<keyword evidence="6" id="KW-0418">Kinase</keyword>
<dbReference type="InterPro" id="IPR000700">
    <property type="entry name" value="PAS-assoc_C"/>
</dbReference>
<dbReference type="InterPro" id="IPR036097">
    <property type="entry name" value="HisK_dim/P_sf"/>
</dbReference>
<dbReference type="Proteomes" id="UP000427769">
    <property type="component" value="Chromosome"/>
</dbReference>
<dbReference type="InterPro" id="IPR005467">
    <property type="entry name" value="His_kinase_dom"/>
</dbReference>
<keyword evidence="3" id="KW-0597">Phosphoprotein</keyword>
<dbReference type="InterPro" id="IPR004358">
    <property type="entry name" value="Sig_transdc_His_kin-like_C"/>
</dbReference>
<keyword evidence="9" id="KW-0812">Transmembrane</keyword>
<dbReference type="Pfam" id="PF00512">
    <property type="entry name" value="HisKA"/>
    <property type="match status" value="1"/>
</dbReference>
<dbReference type="RefSeq" id="WP_155306185.1">
    <property type="nucleotide sequence ID" value="NZ_AP021875.1"/>
</dbReference>
<dbReference type="SMART" id="SM00091">
    <property type="entry name" value="PAS"/>
    <property type="match status" value="1"/>
</dbReference>
<dbReference type="PANTHER" id="PTHR43065">
    <property type="entry name" value="SENSOR HISTIDINE KINASE"/>
    <property type="match status" value="1"/>
</dbReference>
<evidence type="ECO:0000256" key="5">
    <source>
        <dbReference type="ARBA" id="ARBA00022741"/>
    </source>
</evidence>
<keyword evidence="4" id="KW-0808">Transferase</keyword>
<keyword evidence="5" id="KW-0547">Nucleotide-binding</keyword>
<organism evidence="12 13">
    <name type="scientific">Desulfosarcina widdelii</name>
    <dbReference type="NCBI Taxonomy" id="947919"/>
    <lineage>
        <taxon>Bacteria</taxon>
        <taxon>Pseudomonadati</taxon>
        <taxon>Thermodesulfobacteriota</taxon>
        <taxon>Desulfobacteria</taxon>
        <taxon>Desulfobacterales</taxon>
        <taxon>Desulfosarcinaceae</taxon>
        <taxon>Desulfosarcina</taxon>
    </lineage>
</organism>
<dbReference type="Gene3D" id="1.10.287.130">
    <property type="match status" value="1"/>
</dbReference>
<feature type="domain" description="Histidine kinase" evidence="10">
    <location>
        <begin position="357"/>
        <end position="569"/>
    </location>
</feature>
<dbReference type="CDD" id="cd00130">
    <property type="entry name" value="PAS"/>
    <property type="match status" value="1"/>
</dbReference>
<evidence type="ECO:0000256" key="6">
    <source>
        <dbReference type="ARBA" id="ARBA00022777"/>
    </source>
</evidence>
<evidence type="ECO:0000313" key="12">
    <source>
        <dbReference type="EMBL" id="BBO77440.1"/>
    </source>
</evidence>
<keyword evidence="9" id="KW-0472">Membrane</keyword>
<dbReference type="SUPFAM" id="SSF55874">
    <property type="entry name" value="ATPase domain of HSP90 chaperone/DNA topoisomerase II/histidine kinase"/>
    <property type="match status" value="1"/>
</dbReference>
<keyword evidence="7" id="KW-0067">ATP-binding</keyword>
<dbReference type="PRINTS" id="PR00344">
    <property type="entry name" value="BCTRLSENSOR"/>
</dbReference>
<dbReference type="EC" id="2.7.13.3" evidence="2"/>
<evidence type="ECO:0000259" key="10">
    <source>
        <dbReference type="PROSITE" id="PS50109"/>
    </source>
</evidence>
<dbReference type="InterPro" id="IPR003661">
    <property type="entry name" value="HisK_dim/P_dom"/>
</dbReference>
<dbReference type="SUPFAM" id="SSF47384">
    <property type="entry name" value="Homodimeric domain of signal transducing histidine kinase"/>
    <property type="match status" value="1"/>
</dbReference>
<dbReference type="Pfam" id="PF02518">
    <property type="entry name" value="HATPase_c"/>
    <property type="match status" value="1"/>
</dbReference>
<dbReference type="PROSITE" id="PS50113">
    <property type="entry name" value="PAC"/>
    <property type="match status" value="1"/>
</dbReference>
<dbReference type="InterPro" id="IPR000014">
    <property type="entry name" value="PAS"/>
</dbReference>
<dbReference type="CDD" id="cd00082">
    <property type="entry name" value="HisKA"/>
    <property type="match status" value="1"/>
</dbReference>
<dbReference type="EMBL" id="AP021875">
    <property type="protein sequence ID" value="BBO77440.1"/>
    <property type="molecule type" value="Genomic_DNA"/>
</dbReference>
<gene>
    <name evidence="12" type="ORF">DSCW_48570</name>
</gene>
<dbReference type="SMART" id="SM00388">
    <property type="entry name" value="HisKA"/>
    <property type="match status" value="1"/>
</dbReference>
<name>A0A5K7Z9J2_9BACT</name>
<dbReference type="PROSITE" id="PS50109">
    <property type="entry name" value="HIS_KIN"/>
    <property type="match status" value="1"/>
</dbReference>
<feature type="domain" description="PAC" evidence="11">
    <location>
        <begin position="292"/>
        <end position="344"/>
    </location>
</feature>
<dbReference type="PANTHER" id="PTHR43065:SF10">
    <property type="entry name" value="PEROXIDE STRESS-ACTIVATED HISTIDINE KINASE MAK3"/>
    <property type="match status" value="1"/>
</dbReference>
<evidence type="ECO:0000256" key="1">
    <source>
        <dbReference type="ARBA" id="ARBA00000085"/>
    </source>
</evidence>
<evidence type="ECO:0000313" key="13">
    <source>
        <dbReference type="Proteomes" id="UP000427769"/>
    </source>
</evidence>
<evidence type="ECO:0000256" key="9">
    <source>
        <dbReference type="SAM" id="Phobius"/>
    </source>
</evidence>
<dbReference type="GO" id="GO:0000155">
    <property type="term" value="F:phosphorelay sensor kinase activity"/>
    <property type="evidence" value="ECO:0007669"/>
    <property type="project" value="InterPro"/>
</dbReference>
<dbReference type="SMART" id="SM00387">
    <property type="entry name" value="HATPase_c"/>
    <property type="match status" value="1"/>
</dbReference>
<evidence type="ECO:0000256" key="2">
    <source>
        <dbReference type="ARBA" id="ARBA00012438"/>
    </source>
</evidence>
<proteinExistence type="predicted"/>
<sequence length="571" mass="62984">MIHVLKKQLYVPALSILAIVIILLVLMGISTYRNLDRQASVAIDFLHRQGVAILDAVEAGARAGMAMHMWQEDSIKSLINEVGSNKDIAYIYMVDKRGRISHHSNPEDYSIMGLPPESFDNAQLHAKIRKLENGEKIYELSKQFTASAVTGHHMMMGSTNRSDHVGERIVLGLKMDYLQIAKESDSHHAMMMAGIVIALGSAAIFFTFIIQNYYLVEKTLRQTQDYTSQVISSLSSGIVSIDNKLNITAYNERALKLLEIDRKDIKDVRLEEVLDFTFIGVDQTLSNGITVLDKEINFVCGESRSRPLSISVTPLTKETGSLGGAVIQIRDLSEIKKLEELVRRSEKLAAVGELAAGVAHEIRNPLSSIRGFTQYLGRGFDSESSEKKCSDIVIKEIDRINNVVSDLICFSNPMEPDFQPADINLLITHTLRLVEADAKAQKIVIDTDFKPDLPEISMDEGQITQALLNILLNAIQATGLDGRLTVTTNLIKNGTHILVSVEDDGPGISDDAKGRIFDPYFTTHENGTGLGLPIVHKIIESHEGSIHIISPPHGKNTGCNISIEIPIVQKG</sequence>
<dbReference type="GO" id="GO:0005524">
    <property type="term" value="F:ATP binding"/>
    <property type="evidence" value="ECO:0007669"/>
    <property type="project" value="UniProtKB-KW"/>
</dbReference>
<accession>A0A5K7Z9J2</accession>
<evidence type="ECO:0000256" key="4">
    <source>
        <dbReference type="ARBA" id="ARBA00022679"/>
    </source>
</evidence>